<name>A0A931BLC2_9HYPH</name>
<gene>
    <name evidence="1" type="ORF">I2H38_06475</name>
</gene>
<keyword evidence="2" id="KW-1185">Reference proteome</keyword>
<dbReference type="RefSeq" id="WP_196271000.1">
    <property type="nucleotide sequence ID" value="NZ_JADQDO010000002.1"/>
</dbReference>
<proteinExistence type="predicted"/>
<reference evidence="1" key="1">
    <citation type="submission" date="2020-11" db="EMBL/GenBank/DDBJ databases">
        <authorList>
            <person name="Kim M.K."/>
        </authorList>
    </citation>
    <scope>NUCLEOTIDE SEQUENCE</scope>
    <source>
        <strain evidence="1">BT350</strain>
    </source>
</reference>
<dbReference type="AlphaFoldDB" id="A0A931BLC2"/>
<dbReference type="Proteomes" id="UP000599312">
    <property type="component" value="Unassembled WGS sequence"/>
</dbReference>
<evidence type="ECO:0000313" key="1">
    <source>
        <dbReference type="EMBL" id="MBF9233021.1"/>
    </source>
</evidence>
<evidence type="ECO:0008006" key="3">
    <source>
        <dbReference type="Google" id="ProtNLM"/>
    </source>
</evidence>
<accession>A0A931BLC2</accession>
<evidence type="ECO:0000313" key="2">
    <source>
        <dbReference type="Proteomes" id="UP000599312"/>
    </source>
</evidence>
<organism evidence="1 2">
    <name type="scientific">Microvirga alba</name>
    <dbReference type="NCBI Taxonomy" id="2791025"/>
    <lineage>
        <taxon>Bacteria</taxon>
        <taxon>Pseudomonadati</taxon>
        <taxon>Pseudomonadota</taxon>
        <taxon>Alphaproteobacteria</taxon>
        <taxon>Hyphomicrobiales</taxon>
        <taxon>Methylobacteriaceae</taxon>
        <taxon>Microvirga</taxon>
    </lineage>
</organism>
<dbReference type="EMBL" id="JADQDO010000002">
    <property type="protein sequence ID" value="MBF9233021.1"/>
    <property type="molecule type" value="Genomic_DNA"/>
</dbReference>
<protein>
    <recommendedName>
        <fullName evidence="3">Invasion associated locus B family protein</fullName>
    </recommendedName>
</protein>
<sequence>MFGDDIPAADVGSVGGLPMKLLRFATALGILAIGSSSVWAKSRMEWGTTFDESIAGLYYAEPESDEGDLWISCDAKTGVIDIYPPATIKGLKAGEKGSIVLSSPGGSATIEGVVFLSELYETLQISGPPKSADDLIAVFRGSGRLHIAVPGKRYSIPLNGQARKAFAVFRQQCSSLK</sequence>
<comment type="caution">
    <text evidence="1">The sequence shown here is derived from an EMBL/GenBank/DDBJ whole genome shotgun (WGS) entry which is preliminary data.</text>
</comment>